<protein>
    <submittedName>
        <fullName evidence="1">Uncharacterized protein</fullName>
    </submittedName>
</protein>
<name>A0A0A9GW35_ARUDO</name>
<sequence length="23" mass="2902">MKDEKYCSSYLRKVNWFRPLPLQ</sequence>
<accession>A0A0A9GW35</accession>
<evidence type="ECO:0000313" key="1">
    <source>
        <dbReference type="EMBL" id="JAE27759.1"/>
    </source>
</evidence>
<reference evidence="1" key="1">
    <citation type="submission" date="2014-09" db="EMBL/GenBank/DDBJ databases">
        <authorList>
            <person name="Magalhaes I.L.F."/>
            <person name="Oliveira U."/>
            <person name="Santos F.R."/>
            <person name="Vidigal T.H.D.A."/>
            <person name="Brescovit A.D."/>
            <person name="Santos A.J."/>
        </authorList>
    </citation>
    <scope>NUCLEOTIDE SEQUENCE</scope>
    <source>
        <tissue evidence="1">Shoot tissue taken approximately 20 cm above the soil surface</tissue>
    </source>
</reference>
<organism evidence="1">
    <name type="scientific">Arundo donax</name>
    <name type="common">Giant reed</name>
    <name type="synonym">Donax arundinaceus</name>
    <dbReference type="NCBI Taxonomy" id="35708"/>
    <lineage>
        <taxon>Eukaryota</taxon>
        <taxon>Viridiplantae</taxon>
        <taxon>Streptophyta</taxon>
        <taxon>Embryophyta</taxon>
        <taxon>Tracheophyta</taxon>
        <taxon>Spermatophyta</taxon>
        <taxon>Magnoliopsida</taxon>
        <taxon>Liliopsida</taxon>
        <taxon>Poales</taxon>
        <taxon>Poaceae</taxon>
        <taxon>PACMAD clade</taxon>
        <taxon>Arundinoideae</taxon>
        <taxon>Arundineae</taxon>
        <taxon>Arundo</taxon>
    </lineage>
</organism>
<dbReference type="EMBL" id="GBRH01170137">
    <property type="protein sequence ID" value="JAE27759.1"/>
    <property type="molecule type" value="Transcribed_RNA"/>
</dbReference>
<reference evidence="1" key="2">
    <citation type="journal article" date="2015" name="Data Brief">
        <title>Shoot transcriptome of the giant reed, Arundo donax.</title>
        <authorList>
            <person name="Barrero R.A."/>
            <person name="Guerrero F.D."/>
            <person name="Moolhuijzen P."/>
            <person name="Goolsby J.A."/>
            <person name="Tidwell J."/>
            <person name="Bellgard S.E."/>
            <person name="Bellgard M.I."/>
        </authorList>
    </citation>
    <scope>NUCLEOTIDE SEQUENCE</scope>
    <source>
        <tissue evidence="1">Shoot tissue taken approximately 20 cm above the soil surface</tissue>
    </source>
</reference>
<dbReference type="AlphaFoldDB" id="A0A0A9GW35"/>
<proteinExistence type="predicted"/>